<dbReference type="GO" id="GO:0051213">
    <property type="term" value="F:dioxygenase activity"/>
    <property type="evidence" value="ECO:0007669"/>
    <property type="project" value="UniProtKB-KW"/>
</dbReference>
<reference evidence="1" key="2">
    <citation type="submission" date="2020-09" db="EMBL/GenBank/DDBJ databases">
        <authorList>
            <person name="Sun Q."/>
            <person name="Zhou Y."/>
        </authorList>
    </citation>
    <scope>NUCLEOTIDE SEQUENCE</scope>
    <source>
        <strain evidence="1">CGMCC 4.7368</strain>
    </source>
</reference>
<evidence type="ECO:0000313" key="1">
    <source>
        <dbReference type="EMBL" id="GGO63297.1"/>
    </source>
</evidence>
<dbReference type="AlphaFoldDB" id="A0A917YRU6"/>
<proteinExistence type="predicted"/>
<accession>A0A917YRU6</accession>
<keyword evidence="1" id="KW-0560">Oxidoreductase</keyword>
<dbReference type="Proteomes" id="UP000646523">
    <property type="component" value="Unassembled WGS sequence"/>
</dbReference>
<dbReference type="Gene3D" id="2.60.120.620">
    <property type="entry name" value="q2cbj1_9rhob like domain"/>
    <property type="match status" value="1"/>
</dbReference>
<name>A0A917YRU6_9ACTN</name>
<evidence type="ECO:0000313" key="2">
    <source>
        <dbReference type="Proteomes" id="UP000646523"/>
    </source>
</evidence>
<organism evidence="1 2">
    <name type="scientific">Nonomuraea cavernae</name>
    <dbReference type="NCBI Taxonomy" id="2045107"/>
    <lineage>
        <taxon>Bacteria</taxon>
        <taxon>Bacillati</taxon>
        <taxon>Actinomycetota</taxon>
        <taxon>Actinomycetes</taxon>
        <taxon>Streptosporangiales</taxon>
        <taxon>Streptosporangiaceae</taxon>
        <taxon>Nonomuraea</taxon>
    </lineage>
</organism>
<comment type="caution">
    <text evidence="1">The sequence shown here is derived from an EMBL/GenBank/DDBJ whole genome shotgun (WGS) entry which is preliminary data.</text>
</comment>
<reference evidence="1" key="1">
    <citation type="journal article" date="2014" name="Int. J. Syst. Evol. Microbiol.">
        <title>Complete genome sequence of Corynebacterium casei LMG S-19264T (=DSM 44701T), isolated from a smear-ripened cheese.</title>
        <authorList>
            <consortium name="US DOE Joint Genome Institute (JGI-PGF)"/>
            <person name="Walter F."/>
            <person name="Albersmeier A."/>
            <person name="Kalinowski J."/>
            <person name="Ruckert C."/>
        </authorList>
    </citation>
    <scope>NUCLEOTIDE SEQUENCE</scope>
    <source>
        <strain evidence="1">CGMCC 4.7368</strain>
    </source>
</reference>
<dbReference type="SUPFAM" id="SSF51197">
    <property type="entry name" value="Clavaminate synthase-like"/>
    <property type="match status" value="1"/>
</dbReference>
<protein>
    <submittedName>
        <fullName evidence="1">Phytanoyl-CoA dioxygenase</fullName>
    </submittedName>
</protein>
<keyword evidence="1" id="KW-0223">Dioxygenase</keyword>
<dbReference type="EMBL" id="BMNH01000002">
    <property type="protein sequence ID" value="GGO63297.1"/>
    <property type="molecule type" value="Genomic_DNA"/>
</dbReference>
<sequence>MERFVADGFVKVESVVPREVADKARAGLWRQIGLSPDDPAGWTQPVVWAADLTGAGPFGEIVRSPRLGAALDLVAGRGGWLPMGSLGNIPVRFPKVPPADDRGWHIDSNTQGADGTWGVSGRPSTMLLLVLLSEVGAEDAPTRIRVGSQRDVAALLAERGGEVLDPFVAGPMVDRVSVERPVAHAVGRPGDVFLVHPFTVHAADEHLGSRPRFMSQAPVMLVRPWAPDDETALGRAVRG</sequence>
<keyword evidence="2" id="KW-1185">Reference proteome</keyword>
<gene>
    <name evidence="1" type="ORF">GCM10012289_10030</name>
</gene>